<dbReference type="InterPro" id="IPR015797">
    <property type="entry name" value="NUDIX_hydrolase-like_dom_sf"/>
</dbReference>
<dbReference type="PANTHER" id="PTHR11839">
    <property type="entry name" value="UDP/ADP-SUGAR PYROPHOSPHATASE"/>
    <property type="match status" value="1"/>
</dbReference>
<organism evidence="9 10">
    <name type="scientific">Falsiroseomonas algicola</name>
    <dbReference type="NCBI Taxonomy" id="2716930"/>
    <lineage>
        <taxon>Bacteria</taxon>
        <taxon>Pseudomonadati</taxon>
        <taxon>Pseudomonadota</taxon>
        <taxon>Alphaproteobacteria</taxon>
        <taxon>Acetobacterales</taxon>
        <taxon>Roseomonadaceae</taxon>
        <taxon>Falsiroseomonas</taxon>
    </lineage>
</organism>
<sequence length="198" mass="22319">MRDRVPDPGERPPVTDQTPDIVATATRVTYENRWMRVREDAIRRRDGSPGIYGVVEKDDFTLVVPIHDDGSVELVQQYRYPVGERLWEFPMGMWGPRGTDPLVVAAHELREETGLVATHLRHVGTMFEAPGTMNQGAHIVLATGLTRGEAALETEEQDLISRRIPRPEFDRMIRDGEIRDAITMAAWGLLLVKGLVKP</sequence>
<accession>A0A6M1LMN9</accession>
<evidence type="ECO:0000256" key="7">
    <source>
        <dbReference type="ARBA" id="ARBA00032272"/>
    </source>
</evidence>
<reference evidence="9 10" key="2">
    <citation type="submission" date="2020-03" db="EMBL/GenBank/DDBJ databases">
        <title>Roseomonas stagni sp. nov., isolated from pond water in Japan.</title>
        <authorList>
            <person name="Furuhata K."/>
            <person name="Miyamoto H."/>
            <person name="Goto K."/>
        </authorList>
    </citation>
    <scope>NUCLEOTIDE SEQUENCE [LARGE SCALE GENOMIC DNA]</scope>
    <source>
        <strain evidence="9 10">PeD5</strain>
    </source>
</reference>
<dbReference type="PANTHER" id="PTHR11839:SF18">
    <property type="entry name" value="NUDIX HYDROLASE DOMAIN-CONTAINING PROTEIN"/>
    <property type="match status" value="1"/>
</dbReference>
<comment type="caution">
    <text evidence="9">The sequence shown here is derived from an EMBL/GenBank/DDBJ whole genome shotgun (WGS) entry which is preliminary data.</text>
</comment>
<dbReference type="GO" id="GO:0016787">
    <property type="term" value="F:hydrolase activity"/>
    <property type="evidence" value="ECO:0007669"/>
    <property type="project" value="UniProtKB-KW"/>
</dbReference>
<dbReference type="InterPro" id="IPR000086">
    <property type="entry name" value="NUDIX_hydrolase_dom"/>
</dbReference>
<comment type="cofactor">
    <cofactor evidence="2">
        <name>Mg(2+)</name>
        <dbReference type="ChEBI" id="CHEBI:18420"/>
    </cofactor>
</comment>
<evidence type="ECO:0000256" key="2">
    <source>
        <dbReference type="ARBA" id="ARBA00001946"/>
    </source>
</evidence>
<dbReference type="AlphaFoldDB" id="A0A6M1LMN9"/>
<feature type="domain" description="Nudix hydrolase" evidence="8">
    <location>
        <begin position="56"/>
        <end position="186"/>
    </location>
</feature>
<dbReference type="Proteomes" id="UP000475385">
    <property type="component" value="Unassembled WGS sequence"/>
</dbReference>
<gene>
    <name evidence="9" type="ORF">G3576_16415</name>
</gene>
<dbReference type="PROSITE" id="PS51462">
    <property type="entry name" value="NUDIX"/>
    <property type="match status" value="1"/>
</dbReference>
<dbReference type="EMBL" id="JAAIKB010000006">
    <property type="protein sequence ID" value="NGM21608.1"/>
    <property type="molecule type" value="Genomic_DNA"/>
</dbReference>
<dbReference type="CDD" id="cd24161">
    <property type="entry name" value="NUDIX_ADPRase_Ndx2"/>
    <property type="match status" value="1"/>
</dbReference>
<evidence type="ECO:0000256" key="3">
    <source>
        <dbReference type="ARBA" id="ARBA00007275"/>
    </source>
</evidence>
<dbReference type="SUPFAM" id="SSF55811">
    <property type="entry name" value="Nudix"/>
    <property type="match status" value="1"/>
</dbReference>
<evidence type="ECO:0000313" key="10">
    <source>
        <dbReference type="Proteomes" id="UP000475385"/>
    </source>
</evidence>
<proteinExistence type="inferred from homology"/>
<protein>
    <recommendedName>
        <fullName evidence="4">GDP-mannose pyrophosphatase</fullName>
    </recommendedName>
    <alternativeName>
        <fullName evidence="6">GDP-mannose hydrolase</fullName>
    </alternativeName>
    <alternativeName>
        <fullName evidence="7">GDPMK</fullName>
    </alternativeName>
</protein>
<comment type="catalytic activity">
    <reaction evidence="1">
        <text>GDP-alpha-D-mannose + H2O = alpha-D-mannose 1-phosphate + GMP + 2 H(+)</text>
        <dbReference type="Rhea" id="RHEA:27978"/>
        <dbReference type="ChEBI" id="CHEBI:15377"/>
        <dbReference type="ChEBI" id="CHEBI:15378"/>
        <dbReference type="ChEBI" id="CHEBI:57527"/>
        <dbReference type="ChEBI" id="CHEBI:58115"/>
        <dbReference type="ChEBI" id="CHEBI:58409"/>
    </reaction>
</comment>
<evidence type="ECO:0000256" key="6">
    <source>
        <dbReference type="ARBA" id="ARBA00032162"/>
    </source>
</evidence>
<dbReference type="Gene3D" id="3.90.79.10">
    <property type="entry name" value="Nucleoside Triphosphate Pyrophosphohydrolase"/>
    <property type="match status" value="1"/>
</dbReference>
<comment type="similarity">
    <text evidence="3">Belongs to the Nudix hydrolase family. NudK subfamily.</text>
</comment>
<dbReference type="GO" id="GO:0019693">
    <property type="term" value="P:ribose phosphate metabolic process"/>
    <property type="evidence" value="ECO:0007669"/>
    <property type="project" value="TreeGrafter"/>
</dbReference>
<evidence type="ECO:0000256" key="4">
    <source>
        <dbReference type="ARBA" id="ARBA00016377"/>
    </source>
</evidence>
<evidence type="ECO:0000256" key="1">
    <source>
        <dbReference type="ARBA" id="ARBA00000847"/>
    </source>
</evidence>
<keyword evidence="10" id="KW-1185">Reference proteome</keyword>
<evidence type="ECO:0000259" key="8">
    <source>
        <dbReference type="PROSITE" id="PS51462"/>
    </source>
</evidence>
<dbReference type="GO" id="GO:0006753">
    <property type="term" value="P:nucleoside phosphate metabolic process"/>
    <property type="evidence" value="ECO:0007669"/>
    <property type="project" value="TreeGrafter"/>
</dbReference>
<keyword evidence="5 9" id="KW-0378">Hydrolase</keyword>
<dbReference type="GO" id="GO:0005829">
    <property type="term" value="C:cytosol"/>
    <property type="evidence" value="ECO:0007669"/>
    <property type="project" value="TreeGrafter"/>
</dbReference>
<reference evidence="9 10" key="1">
    <citation type="submission" date="2020-02" db="EMBL/GenBank/DDBJ databases">
        <authorList>
            <person name="Kim H.M."/>
            <person name="Jeon C.O."/>
        </authorList>
    </citation>
    <scope>NUCLEOTIDE SEQUENCE [LARGE SCALE GENOMIC DNA]</scope>
    <source>
        <strain evidence="9 10">PeD5</strain>
    </source>
</reference>
<evidence type="ECO:0000256" key="5">
    <source>
        <dbReference type="ARBA" id="ARBA00022801"/>
    </source>
</evidence>
<name>A0A6M1LMN9_9PROT</name>
<evidence type="ECO:0000313" key="9">
    <source>
        <dbReference type="EMBL" id="NGM21608.1"/>
    </source>
</evidence>
<dbReference type="Pfam" id="PF00293">
    <property type="entry name" value="NUDIX"/>
    <property type="match status" value="1"/>
</dbReference>